<gene>
    <name evidence="1" type="ORF">MNBD_BACTEROID02-706</name>
</gene>
<reference evidence="1" key="1">
    <citation type="submission" date="2018-06" db="EMBL/GenBank/DDBJ databases">
        <authorList>
            <person name="Zhirakovskaya E."/>
        </authorList>
    </citation>
    <scope>NUCLEOTIDE SEQUENCE</scope>
</reference>
<accession>A0A3B0R1A8</accession>
<dbReference type="PANTHER" id="PTHR41913">
    <property type="entry name" value="DUF1684 DOMAIN-CONTAINING PROTEIN"/>
    <property type="match status" value="1"/>
</dbReference>
<sequence length="120" mass="13298">MTGGTPYGFMHYGKVSFYLDGEAIELEVFEFPSRSATKSLFVPFTDETSGDESFGGGRFILINIPKEDQIIVDFNLAINPICVYDPEHSCPIPPESNHISKRITAGVKMYDDPEVGNSQD</sequence>
<dbReference type="PANTHER" id="PTHR41913:SF1">
    <property type="entry name" value="DUF1684 DOMAIN-CONTAINING PROTEIN"/>
    <property type="match status" value="1"/>
</dbReference>
<protein>
    <recommendedName>
        <fullName evidence="2">DUF1684 domain-containing protein</fullName>
    </recommendedName>
</protein>
<proteinExistence type="predicted"/>
<evidence type="ECO:0000313" key="1">
    <source>
        <dbReference type="EMBL" id="VAV86031.1"/>
    </source>
</evidence>
<dbReference type="EMBL" id="UOEB01000278">
    <property type="protein sequence ID" value="VAV86031.1"/>
    <property type="molecule type" value="Genomic_DNA"/>
</dbReference>
<dbReference type="InterPro" id="IPR012467">
    <property type="entry name" value="DUF1684"/>
</dbReference>
<dbReference type="AlphaFoldDB" id="A0A3B0R1A8"/>
<evidence type="ECO:0008006" key="2">
    <source>
        <dbReference type="Google" id="ProtNLM"/>
    </source>
</evidence>
<name>A0A3B0R1A8_9ZZZZ</name>
<organism evidence="1">
    <name type="scientific">hydrothermal vent metagenome</name>
    <dbReference type="NCBI Taxonomy" id="652676"/>
    <lineage>
        <taxon>unclassified sequences</taxon>
        <taxon>metagenomes</taxon>
        <taxon>ecological metagenomes</taxon>
    </lineage>
</organism>
<dbReference type="Pfam" id="PF07920">
    <property type="entry name" value="DUF1684"/>
    <property type="match status" value="1"/>
</dbReference>